<evidence type="ECO:0000313" key="2">
    <source>
        <dbReference type="Proteomes" id="UP001275049"/>
    </source>
</evidence>
<dbReference type="Proteomes" id="UP001275049">
    <property type="component" value="Unassembled WGS sequence"/>
</dbReference>
<protein>
    <submittedName>
        <fullName evidence="1">Uncharacterized protein</fullName>
    </submittedName>
</protein>
<keyword evidence="2" id="KW-1185">Reference proteome</keyword>
<dbReference type="RefSeq" id="WP_320755536.1">
    <property type="nucleotide sequence ID" value="NZ_JAWNGA010000016.1"/>
</dbReference>
<proteinExistence type="predicted"/>
<comment type="caution">
    <text evidence="1">The sequence shown here is derived from an EMBL/GenBank/DDBJ whole genome shotgun (WGS) entry which is preliminary data.</text>
</comment>
<evidence type="ECO:0000313" key="1">
    <source>
        <dbReference type="EMBL" id="MDY5133688.1"/>
    </source>
</evidence>
<name>A0ABU5GDJ7_9ACTO</name>
<gene>
    <name evidence="1" type="ORF">R6G86_08050</name>
</gene>
<reference evidence="1 2" key="1">
    <citation type="submission" date="2023-10" db="EMBL/GenBank/DDBJ databases">
        <title>Whole Genome based description of the genera Actinobaculum and Actinotignum reveals a complex phylogenetic relationship within the species included in the genus Actinotignum.</title>
        <authorList>
            <person name="Jensen C.S."/>
            <person name="Dargis R."/>
            <person name="Kemp M."/>
            <person name="Christensen J.J."/>
        </authorList>
    </citation>
    <scope>NUCLEOTIDE SEQUENCE [LARGE SCALE GENOMIC DNA]</scope>
    <source>
        <strain evidence="1 2">SLA_B974</strain>
    </source>
</reference>
<dbReference type="EMBL" id="JAWNGA010000016">
    <property type="protein sequence ID" value="MDY5133688.1"/>
    <property type="molecule type" value="Genomic_DNA"/>
</dbReference>
<sequence length="81" mass="8869">MKSIKHYRFIPALRAICLTVFLVLMGSGLPSVADATPGSSDRQVLKCYEEGRVLYCEPDRLEELIAQAGTTPTRIEIGNGT</sequence>
<organism evidence="1 2">
    <name type="scientific">Actinotignum urinale</name>
    <dbReference type="NCBI Taxonomy" id="190146"/>
    <lineage>
        <taxon>Bacteria</taxon>
        <taxon>Bacillati</taxon>
        <taxon>Actinomycetota</taxon>
        <taxon>Actinomycetes</taxon>
        <taxon>Actinomycetales</taxon>
        <taxon>Actinomycetaceae</taxon>
        <taxon>Actinotignum</taxon>
    </lineage>
</organism>
<accession>A0ABU5GDJ7</accession>